<proteinExistence type="predicted"/>
<keyword evidence="3" id="KW-1185">Reference proteome</keyword>
<comment type="caution">
    <text evidence="2">The sequence shown here is derived from an EMBL/GenBank/DDBJ whole genome shotgun (WGS) entry which is preliminary data.</text>
</comment>
<dbReference type="Gramene" id="GBG69490">
    <property type="protein sequence ID" value="GBG69490"/>
    <property type="gene ID" value="CBR_g4183"/>
</dbReference>
<name>A0A388KHF4_CHABU</name>
<accession>A0A388KHF4</accession>
<sequence length="274" mass="30809">MAKQLLDKQREAEEANQAAEAKARKEEEEKAAKEEETRIALEKKLAKEDKEKKRQWELKKILAKQAEEYELKLAKLVGLSEKMKGITIGKKKKGKVIETPPSSDEEAEEDETEEEATPLKDKRKRQDSTGAVQNSPPVETPKKQGRKEGVEIPASQKRKGRGRPTKADAQTTRIAKGEDPWEGVPMGEKFATKAAYRKAVRKTIGSFYPETLKAMCKGAGLPFYGVNDAIDTLSELRVTYCYRGKKSESSRSSRPVDEEQIREEAQDPQGEPDM</sequence>
<evidence type="ECO:0000313" key="2">
    <source>
        <dbReference type="EMBL" id="GBG69490.1"/>
    </source>
</evidence>
<dbReference type="Proteomes" id="UP000265515">
    <property type="component" value="Unassembled WGS sequence"/>
</dbReference>
<feature type="compositionally biased region" description="Polar residues" evidence="1">
    <location>
        <begin position="128"/>
        <end position="137"/>
    </location>
</feature>
<feature type="region of interest" description="Disordered" evidence="1">
    <location>
        <begin position="243"/>
        <end position="274"/>
    </location>
</feature>
<evidence type="ECO:0000256" key="1">
    <source>
        <dbReference type="SAM" id="MobiDB-lite"/>
    </source>
</evidence>
<organism evidence="2 3">
    <name type="scientific">Chara braunii</name>
    <name type="common">Braun's stonewort</name>
    <dbReference type="NCBI Taxonomy" id="69332"/>
    <lineage>
        <taxon>Eukaryota</taxon>
        <taxon>Viridiplantae</taxon>
        <taxon>Streptophyta</taxon>
        <taxon>Charophyceae</taxon>
        <taxon>Charales</taxon>
        <taxon>Characeae</taxon>
        <taxon>Chara</taxon>
    </lineage>
</organism>
<gene>
    <name evidence="2" type="ORF">CBR_g4183</name>
</gene>
<dbReference type="EMBL" id="BFEA01000115">
    <property type="protein sequence ID" value="GBG69490.1"/>
    <property type="molecule type" value="Genomic_DNA"/>
</dbReference>
<evidence type="ECO:0000313" key="3">
    <source>
        <dbReference type="Proteomes" id="UP000265515"/>
    </source>
</evidence>
<dbReference type="AlphaFoldDB" id="A0A388KHF4"/>
<feature type="compositionally biased region" description="Basic and acidic residues" evidence="1">
    <location>
        <begin position="117"/>
        <end position="127"/>
    </location>
</feature>
<feature type="compositionally biased region" description="Basic and acidic residues" evidence="1">
    <location>
        <begin position="21"/>
        <end position="37"/>
    </location>
</feature>
<feature type="region of interest" description="Disordered" evidence="1">
    <location>
        <begin position="1"/>
        <end position="37"/>
    </location>
</feature>
<feature type="compositionally biased region" description="Basic and acidic residues" evidence="1">
    <location>
        <begin position="1"/>
        <end position="13"/>
    </location>
</feature>
<feature type="region of interest" description="Disordered" evidence="1">
    <location>
        <begin position="82"/>
        <end position="185"/>
    </location>
</feature>
<feature type="compositionally biased region" description="Acidic residues" evidence="1">
    <location>
        <begin position="103"/>
        <end position="116"/>
    </location>
</feature>
<feature type="compositionally biased region" description="Basic and acidic residues" evidence="1">
    <location>
        <begin position="245"/>
        <end position="265"/>
    </location>
</feature>
<reference evidence="2 3" key="1">
    <citation type="journal article" date="2018" name="Cell">
        <title>The Chara Genome: Secondary Complexity and Implications for Plant Terrestrialization.</title>
        <authorList>
            <person name="Nishiyama T."/>
            <person name="Sakayama H."/>
            <person name="Vries J.D."/>
            <person name="Buschmann H."/>
            <person name="Saint-Marcoux D."/>
            <person name="Ullrich K.K."/>
            <person name="Haas F.B."/>
            <person name="Vanderstraeten L."/>
            <person name="Becker D."/>
            <person name="Lang D."/>
            <person name="Vosolsobe S."/>
            <person name="Rombauts S."/>
            <person name="Wilhelmsson P.K.I."/>
            <person name="Janitza P."/>
            <person name="Kern R."/>
            <person name="Heyl A."/>
            <person name="Rumpler F."/>
            <person name="Villalobos L.I.A.C."/>
            <person name="Clay J.M."/>
            <person name="Skokan R."/>
            <person name="Toyoda A."/>
            <person name="Suzuki Y."/>
            <person name="Kagoshima H."/>
            <person name="Schijlen E."/>
            <person name="Tajeshwar N."/>
            <person name="Catarino B."/>
            <person name="Hetherington A.J."/>
            <person name="Saltykova A."/>
            <person name="Bonnot C."/>
            <person name="Breuninger H."/>
            <person name="Symeonidi A."/>
            <person name="Radhakrishnan G.V."/>
            <person name="Van Nieuwerburgh F."/>
            <person name="Deforce D."/>
            <person name="Chang C."/>
            <person name="Karol K.G."/>
            <person name="Hedrich R."/>
            <person name="Ulvskov P."/>
            <person name="Glockner G."/>
            <person name="Delwiche C.F."/>
            <person name="Petrasek J."/>
            <person name="Van de Peer Y."/>
            <person name="Friml J."/>
            <person name="Beilby M."/>
            <person name="Dolan L."/>
            <person name="Kohara Y."/>
            <person name="Sugano S."/>
            <person name="Fujiyama A."/>
            <person name="Delaux P.-M."/>
            <person name="Quint M."/>
            <person name="TheiBen G."/>
            <person name="Hagemann M."/>
            <person name="Harholt J."/>
            <person name="Dunand C."/>
            <person name="Zachgo S."/>
            <person name="Langdale J."/>
            <person name="Maumus F."/>
            <person name="Straeten D.V.D."/>
            <person name="Gould S.B."/>
            <person name="Rensing S.A."/>
        </authorList>
    </citation>
    <scope>NUCLEOTIDE SEQUENCE [LARGE SCALE GENOMIC DNA]</scope>
    <source>
        <strain evidence="2 3">S276</strain>
    </source>
</reference>
<feature type="compositionally biased region" description="Basic and acidic residues" evidence="1">
    <location>
        <begin position="140"/>
        <end position="150"/>
    </location>
</feature>
<protein>
    <submittedName>
        <fullName evidence="2">Uncharacterized protein</fullName>
    </submittedName>
</protein>